<protein>
    <recommendedName>
        <fullName evidence="11">Phospholipid/glycerol acyltransferase domain-containing protein</fullName>
    </recommendedName>
</protein>
<evidence type="ECO:0000256" key="9">
    <source>
        <dbReference type="SAM" id="MobiDB-lite"/>
    </source>
</evidence>
<accession>A0A9P5VKE6</accession>
<keyword evidence="3" id="KW-0808">Transferase</keyword>
<name>A0A9P5VKE6_9FUNG</name>
<comment type="caution">
    <text evidence="12">The sequence shown here is derived from an EMBL/GenBank/DDBJ whole genome shotgun (WGS) entry which is preliminary data.</text>
</comment>
<dbReference type="PANTHER" id="PTHR23063">
    <property type="entry name" value="PHOSPHOLIPID ACYLTRANSFERASE"/>
    <property type="match status" value="1"/>
</dbReference>
<evidence type="ECO:0000259" key="11">
    <source>
        <dbReference type="Pfam" id="PF01553"/>
    </source>
</evidence>
<evidence type="ECO:0000256" key="8">
    <source>
        <dbReference type="ARBA" id="ARBA00023315"/>
    </source>
</evidence>
<gene>
    <name evidence="12" type="ORF">BG006_007917</name>
</gene>
<feature type="region of interest" description="Disordered" evidence="9">
    <location>
        <begin position="288"/>
        <end position="310"/>
    </location>
</feature>
<feature type="transmembrane region" description="Helical" evidence="10">
    <location>
        <begin position="12"/>
        <end position="32"/>
    </location>
</feature>
<comment type="subcellular location">
    <subcellularLocation>
        <location evidence="1">Membrane</location>
    </subcellularLocation>
</comment>
<sequence>MIVKPIAGLVKLALVAVVGAVYLILESIGLVLTEVVTLKRGRAASNKAQSGSRRVSGQIIISNWSSYIDILYLAFRYDPVFTQIYSETLTVRQVSLWQALWLSGSYPELAPAAGVETLSLMEFTKAMHKKGAGPVVVFPEGTTTNNRAILKFVPIFKEWQVPETSIDISILALKYDYRKFAPTFTVGLDNSYHRGHLFRTCAQFVNTLSVKSLNPEESPSNPNFSAMEGLSSTPQAAAAGIVEPVDEDALGSVILNLMGRITRYRKLGLNVKDKAEFLDFFDQRNNGISAKKTQKAPSSAATSSQRPKRH</sequence>
<keyword evidence="8" id="KW-0012">Acyltransferase</keyword>
<dbReference type="Proteomes" id="UP000696485">
    <property type="component" value="Unassembled WGS sequence"/>
</dbReference>
<keyword evidence="13" id="KW-1185">Reference proteome</keyword>
<dbReference type="GO" id="GO:0016020">
    <property type="term" value="C:membrane"/>
    <property type="evidence" value="ECO:0007669"/>
    <property type="project" value="UniProtKB-SubCell"/>
</dbReference>
<evidence type="ECO:0000256" key="7">
    <source>
        <dbReference type="ARBA" id="ARBA00023136"/>
    </source>
</evidence>
<dbReference type="GO" id="GO:0016746">
    <property type="term" value="F:acyltransferase activity"/>
    <property type="evidence" value="ECO:0007669"/>
    <property type="project" value="UniProtKB-KW"/>
</dbReference>
<keyword evidence="5 10" id="KW-1133">Transmembrane helix</keyword>
<evidence type="ECO:0000256" key="4">
    <source>
        <dbReference type="ARBA" id="ARBA00022692"/>
    </source>
</evidence>
<dbReference type="InterPro" id="IPR002123">
    <property type="entry name" value="Plipid/glycerol_acylTrfase"/>
</dbReference>
<dbReference type="Pfam" id="PF01553">
    <property type="entry name" value="Acyltransferase"/>
    <property type="match status" value="1"/>
</dbReference>
<evidence type="ECO:0000313" key="12">
    <source>
        <dbReference type="EMBL" id="KAF9328980.1"/>
    </source>
</evidence>
<reference evidence="12" key="1">
    <citation type="journal article" date="2020" name="Fungal Divers.">
        <title>Resolving the Mortierellaceae phylogeny through synthesis of multi-gene phylogenetics and phylogenomics.</title>
        <authorList>
            <person name="Vandepol N."/>
            <person name="Liber J."/>
            <person name="Desiro A."/>
            <person name="Na H."/>
            <person name="Kennedy M."/>
            <person name="Barry K."/>
            <person name="Grigoriev I.V."/>
            <person name="Miller A.N."/>
            <person name="O'Donnell K."/>
            <person name="Stajich J.E."/>
            <person name="Bonito G."/>
        </authorList>
    </citation>
    <scope>NUCLEOTIDE SEQUENCE</scope>
    <source>
        <strain evidence="12">NVP1</strain>
    </source>
</reference>
<evidence type="ECO:0000256" key="5">
    <source>
        <dbReference type="ARBA" id="ARBA00022989"/>
    </source>
</evidence>
<evidence type="ECO:0000256" key="3">
    <source>
        <dbReference type="ARBA" id="ARBA00022679"/>
    </source>
</evidence>
<evidence type="ECO:0000256" key="2">
    <source>
        <dbReference type="ARBA" id="ARBA00008655"/>
    </source>
</evidence>
<evidence type="ECO:0000313" key="13">
    <source>
        <dbReference type="Proteomes" id="UP000696485"/>
    </source>
</evidence>
<dbReference type="PANTHER" id="PTHR23063:SF60">
    <property type="entry name" value="LYSOPHOSPHATIDIC ACID:OLEOYL-COA ACYLTRANSFERASE 1"/>
    <property type="match status" value="1"/>
</dbReference>
<feature type="domain" description="Phospholipid/glycerol acyltransferase" evidence="11">
    <location>
        <begin position="55"/>
        <end position="152"/>
    </location>
</feature>
<dbReference type="GO" id="GO:0006629">
    <property type="term" value="P:lipid metabolic process"/>
    <property type="evidence" value="ECO:0007669"/>
    <property type="project" value="UniProtKB-KW"/>
</dbReference>
<keyword evidence="7 10" id="KW-0472">Membrane</keyword>
<comment type="similarity">
    <text evidence="2">Belongs to the 1-acyl-sn-glycerol-3-phosphate acyltransferase family.</text>
</comment>
<organism evidence="12 13">
    <name type="scientific">Podila minutissima</name>
    <dbReference type="NCBI Taxonomy" id="64525"/>
    <lineage>
        <taxon>Eukaryota</taxon>
        <taxon>Fungi</taxon>
        <taxon>Fungi incertae sedis</taxon>
        <taxon>Mucoromycota</taxon>
        <taxon>Mortierellomycotina</taxon>
        <taxon>Mortierellomycetes</taxon>
        <taxon>Mortierellales</taxon>
        <taxon>Mortierellaceae</taxon>
        <taxon>Podila</taxon>
    </lineage>
</organism>
<evidence type="ECO:0000256" key="10">
    <source>
        <dbReference type="SAM" id="Phobius"/>
    </source>
</evidence>
<keyword evidence="6" id="KW-0443">Lipid metabolism</keyword>
<proteinExistence type="inferred from homology"/>
<dbReference type="EMBL" id="JAAAUY010000516">
    <property type="protein sequence ID" value="KAF9328980.1"/>
    <property type="molecule type" value="Genomic_DNA"/>
</dbReference>
<dbReference type="SUPFAM" id="SSF69593">
    <property type="entry name" value="Glycerol-3-phosphate (1)-acyltransferase"/>
    <property type="match status" value="1"/>
</dbReference>
<keyword evidence="4 10" id="KW-0812">Transmembrane</keyword>
<dbReference type="AlphaFoldDB" id="A0A9P5VKE6"/>
<evidence type="ECO:0000256" key="6">
    <source>
        <dbReference type="ARBA" id="ARBA00023098"/>
    </source>
</evidence>
<evidence type="ECO:0000256" key="1">
    <source>
        <dbReference type="ARBA" id="ARBA00004370"/>
    </source>
</evidence>
<feature type="compositionally biased region" description="Polar residues" evidence="9">
    <location>
        <begin position="295"/>
        <end position="310"/>
    </location>
</feature>